<dbReference type="FunFam" id="3.30.565.10:FF:000002">
    <property type="entry name" value="DNA gyrase subunit B"/>
    <property type="match status" value="1"/>
</dbReference>
<dbReference type="GO" id="GO:0046872">
    <property type="term" value="F:metal ion binding"/>
    <property type="evidence" value="ECO:0007669"/>
    <property type="project" value="UniProtKB-KW"/>
</dbReference>
<comment type="caution">
    <text evidence="14">The sequence shown here is derived from an EMBL/GenBank/DDBJ whole genome shotgun (WGS) entry which is preliminary data.</text>
</comment>
<dbReference type="InterPro" id="IPR034160">
    <property type="entry name" value="TOPRIM_GyrB"/>
</dbReference>
<keyword evidence="8" id="KW-0238">DNA-binding</keyword>
<dbReference type="NCBIfam" id="TIGR01059">
    <property type="entry name" value="gyrB"/>
    <property type="match status" value="1"/>
</dbReference>
<comment type="subcellular location">
    <subcellularLocation>
        <location evidence="11">Cytoplasm</location>
    </subcellularLocation>
</comment>
<evidence type="ECO:0000256" key="9">
    <source>
        <dbReference type="ARBA" id="ARBA00023235"/>
    </source>
</evidence>
<organism evidence="14 15">
    <name type="scientific">Ruminococcus bromii</name>
    <dbReference type="NCBI Taxonomy" id="40518"/>
    <lineage>
        <taxon>Bacteria</taxon>
        <taxon>Bacillati</taxon>
        <taxon>Bacillota</taxon>
        <taxon>Clostridia</taxon>
        <taxon>Eubacteriales</taxon>
        <taxon>Oscillospiraceae</taxon>
        <taxon>Ruminococcus</taxon>
    </lineage>
</organism>
<dbReference type="Gene3D" id="3.30.230.10">
    <property type="match status" value="1"/>
</dbReference>
<evidence type="ECO:0000256" key="3">
    <source>
        <dbReference type="ARBA" id="ARBA00022723"/>
    </source>
</evidence>
<dbReference type="EC" id="5.6.2.2" evidence="11"/>
<dbReference type="GO" id="GO:0006265">
    <property type="term" value="P:DNA topological change"/>
    <property type="evidence" value="ECO:0007669"/>
    <property type="project" value="UniProtKB-UniRule"/>
</dbReference>
<dbReference type="NCBIfam" id="NF011501">
    <property type="entry name" value="PRK14939.1"/>
    <property type="match status" value="1"/>
</dbReference>
<dbReference type="FunFam" id="3.40.50.670:FF:000002">
    <property type="entry name" value="DNA gyrase subunit B"/>
    <property type="match status" value="1"/>
</dbReference>
<dbReference type="AlphaFoldDB" id="A0A2N0V0C2"/>
<dbReference type="InterPro" id="IPR018522">
    <property type="entry name" value="TopoIIA_CS"/>
</dbReference>
<dbReference type="Gene3D" id="3.40.50.670">
    <property type="match status" value="1"/>
</dbReference>
<feature type="binding site" evidence="11">
    <location>
        <position position="556"/>
    </location>
    <ligand>
        <name>Mg(2+)</name>
        <dbReference type="ChEBI" id="CHEBI:18420"/>
        <label>1</label>
        <note>catalytic</note>
    </ligand>
</feature>
<dbReference type="InterPro" id="IPR020568">
    <property type="entry name" value="Ribosomal_Su5_D2-typ_SF"/>
</dbReference>
<name>A0A2N0V0C2_9FIRM</name>
<comment type="function">
    <text evidence="11">A type II topoisomerase that negatively supercoils closed circular double-stranded (ds) DNA in an ATP-dependent manner to modulate DNA topology and maintain chromosomes in an underwound state. Negative supercoiling favors strand separation, and DNA replication, transcription, recombination and repair, all of which involve strand separation. Also able to catalyze the interconversion of other topological isomers of dsDNA rings, including catenanes and knotted rings. Type II topoisomerases break and join 2 DNA strands simultaneously in an ATP-dependent manner.</text>
</comment>
<accession>A0A2N0V0C2</accession>
<dbReference type="InterPro" id="IPR002288">
    <property type="entry name" value="DNA_gyrase_B_C"/>
</dbReference>
<gene>
    <name evidence="14" type="primary">gyrB_1</name>
    <name evidence="11" type="synonym">gyrB</name>
    <name evidence="14" type="ORF">RBATCC27255_00157</name>
</gene>
<dbReference type="InterPro" id="IPR000565">
    <property type="entry name" value="Topo_IIA_B"/>
</dbReference>
<sequence>MDNLENNENMNENIEEISENVNNEAVDEAYEKELEAEELVEFDGESEGMELSKVEQEYGADEIQVLEGLEAVRKRPGMYIGSTGPRGLHHLVYEIVDNSIDEALAGYCTKIDVVIEKGDIIRVTDNGRGIPVGVNSKTGLPAVTVVFTVLHAGGKFGGGGYKVSGGLHGVGASVVNALSEWLEVKVCDGENVYFQRYERGKIVTDLQKIGKSDVKGTEVRFKADPEIFKETTVYDYSVLERRLREQAFLNAGVHIELRDERDLENIIQNNFVYEGGIRSFVEYIHKKRSLEVIHPDVIYFASRNADDTIAVEIAMQYNESYNENLLTFANNIHTTDGGTHEEGFKRALTYVMNDYARKFGKLKDNDKNLSGEDVREGLTAIVSVKLKEAQFEGQTKAKLGNTEVRAMVDRLMRDKLSVYLEENPAVAKVIFEKALASSRAREAARKARENARRKSPLDSAQLPGKLADCQSKDSSETEIFIVEGDSAGGSAKGGRDRRIQAILPLWGKMLNVEKARIDKVYGNDKLMPVITALGTGIGDEFDISKLRYDKVIIMADADVDGSHIRTLLLTFFFRYMRPLIEEGHVYIAQPPLFRVTKGKEHKYAYSDLERDQILAQIEGKTEVQRYKGLGEMDSEQLWETTMNPETRLMLRVDLSDAEQADETFTILMGDKVEPRRDFIEKNAKYVQNLDV</sequence>
<feature type="binding site" evidence="11">
    <location>
        <position position="556"/>
    </location>
    <ligand>
        <name>Mg(2+)</name>
        <dbReference type="ChEBI" id="CHEBI:18420"/>
        <label>2</label>
    </ligand>
</feature>
<evidence type="ECO:0000256" key="2">
    <source>
        <dbReference type="ARBA" id="ARBA00010708"/>
    </source>
</evidence>
<evidence type="ECO:0000256" key="5">
    <source>
        <dbReference type="ARBA" id="ARBA00022840"/>
    </source>
</evidence>
<dbReference type="Pfam" id="PF00986">
    <property type="entry name" value="DNA_gyraseB_C"/>
    <property type="match status" value="1"/>
</dbReference>
<evidence type="ECO:0000259" key="13">
    <source>
        <dbReference type="PROSITE" id="PS50880"/>
    </source>
</evidence>
<evidence type="ECO:0000256" key="8">
    <source>
        <dbReference type="ARBA" id="ARBA00023125"/>
    </source>
</evidence>
<dbReference type="InterPro" id="IPR006171">
    <property type="entry name" value="TOPRIM_dom"/>
</dbReference>
<feature type="site" description="Interaction with DNA" evidence="11">
    <location>
        <position position="508"/>
    </location>
</feature>
<dbReference type="Pfam" id="PF00204">
    <property type="entry name" value="DNA_gyraseB"/>
    <property type="match status" value="1"/>
</dbReference>
<dbReference type="InterPro" id="IPR003594">
    <property type="entry name" value="HATPase_dom"/>
</dbReference>
<dbReference type="SUPFAM" id="SSF56719">
    <property type="entry name" value="Type II DNA topoisomerase"/>
    <property type="match status" value="1"/>
</dbReference>
<keyword evidence="4 11" id="KW-0547">Nucleotide-binding</keyword>
<protein>
    <recommendedName>
        <fullName evidence="11">DNA gyrase subunit B</fullName>
        <ecNumber evidence="11">5.6.2.2</ecNumber>
    </recommendedName>
</protein>
<dbReference type="GO" id="GO:0003677">
    <property type="term" value="F:DNA binding"/>
    <property type="evidence" value="ECO:0007669"/>
    <property type="project" value="UniProtKB-KW"/>
</dbReference>
<dbReference type="PRINTS" id="PR01159">
    <property type="entry name" value="DNAGYRASEB"/>
</dbReference>
<dbReference type="GO" id="GO:0005737">
    <property type="term" value="C:cytoplasm"/>
    <property type="evidence" value="ECO:0007669"/>
    <property type="project" value="UniProtKB-SubCell"/>
</dbReference>
<dbReference type="CDD" id="cd00822">
    <property type="entry name" value="TopoII_Trans_DNA_gyrase"/>
    <property type="match status" value="1"/>
</dbReference>
<feature type="region of interest" description="Disordered" evidence="12">
    <location>
        <begin position="443"/>
        <end position="471"/>
    </location>
</feature>
<dbReference type="PANTHER" id="PTHR45866">
    <property type="entry name" value="DNA GYRASE/TOPOISOMERASE SUBUNIT B"/>
    <property type="match status" value="1"/>
</dbReference>
<evidence type="ECO:0000256" key="6">
    <source>
        <dbReference type="ARBA" id="ARBA00022842"/>
    </source>
</evidence>
<dbReference type="InterPro" id="IPR014721">
    <property type="entry name" value="Ribsml_uS5_D2-typ_fold_subgr"/>
</dbReference>
<comment type="subunit">
    <text evidence="10">Heterotetramer composed of ParC and ParE.</text>
</comment>
<feature type="compositionally biased region" description="Basic and acidic residues" evidence="12">
    <location>
        <begin position="443"/>
        <end position="456"/>
    </location>
</feature>
<dbReference type="InterPro" id="IPR036890">
    <property type="entry name" value="HATPase_C_sf"/>
</dbReference>
<keyword evidence="7 11" id="KW-0799">Topoisomerase</keyword>
<dbReference type="Gene3D" id="3.30.565.10">
    <property type="entry name" value="Histidine kinase-like ATPase, C-terminal domain"/>
    <property type="match status" value="1"/>
</dbReference>
<dbReference type="GO" id="GO:0005694">
    <property type="term" value="C:chromosome"/>
    <property type="evidence" value="ECO:0007669"/>
    <property type="project" value="InterPro"/>
</dbReference>
<keyword evidence="5 11" id="KW-0067">ATP-binding</keyword>
<evidence type="ECO:0000256" key="4">
    <source>
        <dbReference type="ARBA" id="ARBA00022741"/>
    </source>
</evidence>
<evidence type="ECO:0000256" key="10">
    <source>
        <dbReference type="ARBA" id="ARBA00063644"/>
    </source>
</evidence>
<dbReference type="GO" id="GO:0034335">
    <property type="term" value="F:DNA negative supercoiling activity"/>
    <property type="evidence" value="ECO:0007669"/>
    <property type="project" value="UniProtKB-ARBA"/>
</dbReference>
<keyword evidence="9 11" id="KW-0413">Isomerase</keyword>
<dbReference type="PROSITE" id="PS00177">
    <property type="entry name" value="TOPOISOMERASE_II"/>
    <property type="match status" value="1"/>
</dbReference>
<comment type="cofactor">
    <cofactor evidence="11">
        <name>Mg(2+)</name>
        <dbReference type="ChEBI" id="CHEBI:18420"/>
    </cofactor>
    <cofactor evidence="11">
        <name>Mn(2+)</name>
        <dbReference type="ChEBI" id="CHEBI:29035"/>
    </cofactor>
    <cofactor evidence="11">
        <name>Ca(2+)</name>
        <dbReference type="ChEBI" id="CHEBI:29108"/>
    </cofactor>
    <text evidence="11">Binds two Mg(2+) per subunit. The magnesium ions form salt bridges with both the protein and the DNA. Can also accept other divalent metal cations, such as Mn(2+) or Ca(2+).</text>
</comment>
<proteinExistence type="inferred from homology"/>
<dbReference type="InterPro" id="IPR011557">
    <property type="entry name" value="GyrB"/>
</dbReference>
<evidence type="ECO:0000313" key="14">
    <source>
        <dbReference type="EMBL" id="PKD32684.1"/>
    </source>
</evidence>
<dbReference type="EMBL" id="NNSR01000016">
    <property type="protein sequence ID" value="PKD32684.1"/>
    <property type="molecule type" value="Genomic_DNA"/>
</dbReference>
<evidence type="ECO:0000256" key="7">
    <source>
        <dbReference type="ARBA" id="ARBA00023029"/>
    </source>
</evidence>
<dbReference type="InterPro" id="IPR013759">
    <property type="entry name" value="Topo_IIA_B_C"/>
</dbReference>
<dbReference type="HAMAP" id="MF_01898">
    <property type="entry name" value="GyrB"/>
    <property type="match status" value="1"/>
</dbReference>
<evidence type="ECO:0000313" key="15">
    <source>
        <dbReference type="Proteomes" id="UP000233425"/>
    </source>
</evidence>
<dbReference type="PRINTS" id="PR00418">
    <property type="entry name" value="TPI2FAMILY"/>
</dbReference>
<feature type="domain" description="Toprim" evidence="13">
    <location>
        <begin position="477"/>
        <end position="591"/>
    </location>
</feature>
<dbReference type="InterPro" id="IPR001241">
    <property type="entry name" value="Topo_IIA"/>
</dbReference>
<comment type="subunit">
    <text evidence="11">Heterotetramer, composed of two GyrA and two GyrB chains. In the heterotetramer, GyrA contains the active site tyrosine that forms a transient covalent intermediate with DNA, while GyrB binds cofactors and catalyzes ATP hydrolysis.</text>
</comment>
<dbReference type="CDD" id="cd03366">
    <property type="entry name" value="TOPRIM_TopoIIA_GyrB"/>
    <property type="match status" value="1"/>
</dbReference>
<keyword evidence="15" id="KW-1185">Reference proteome</keyword>
<comment type="miscellaneous">
    <text evidence="11">Few gyrases are as efficient as E.coli at forming negative supercoils. Not all organisms have 2 type II topoisomerases; in organisms with a single type II topoisomerase this enzyme also has to decatenate newly replicated chromosomes.</text>
</comment>
<dbReference type="PANTHER" id="PTHR45866:SF1">
    <property type="entry name" value="DNA GYRASE SUBUNIT B, MITOCHONDRIAL"/>
    <property type="match status" value="1"/>
</dbReference>
<keyword evidence="6 11" id="KW-0460">Magnesium</keyword>
<dbReference type="Pfam" id="PF01751">
    <property type="entry name" value="Toprim"/>
    <property type="match status" value="1"/>
</dbReference>
<evidence type="ECO:0000256" key="12">
    <source>
        <dbReference type="SAM" id="MobiDB-lite"/>
    </source>
</evidence>
<dbReference type="SMART" id="SM00387">
    <property type="entry name" value="HATPase_c"/>
    <property type="match status" value="1"/>
</dbReference>
<feature type="binding site" evidence="11">
    <location>
        <position position="558"/>
    </location>
    <ligand>
        <name>Mg(2+)</name>
        <dbReference type="ChEBI" id="CHEBI:18420"/>
        <label>2</label>
    </ligand>
</feature>
<dbReference type="SMART" id="SM00433">
    <property type="entry name" value="TOP2c"/>
    <property type="match status" value="1"/>
</dbReference>
<evidence type="ECO:0000256" key="11">
    <source>
        <dbReference type="HAMAP-Rule" id="MF_01898"/>
    </source>
</evidence>
<dbReference type="NCBIfam" id="NF004189">
    <property type="entry name" value="PRK05644.1"/>
    <property type="match status" value="1"/>
</dbReference>
<keyword evidence="3 11" id="KW-0479">Metal-binding</keyword>
<dbReference type="InterPro" id="IPR013506">
    <property type="entry name" value="Topo_IIA_bsu_dom2"/>
</dbReference>
<comment type="catalytic activity">
    <reaction evidence="1 11">
        <text>ATP-dependent breakage, passage and rejoining of double-stranded DNA.</text>
        <dbReference type="EC" id="5.6.2.2"/>
    </reaction>
</comment>
<feature type="site" description="Interaction with DNA" evidence="11">
    <location>
        <position position="511"/>
    </location>
</feature>
<dbReference type="SUPFAM" id="SSF55874">
    <property type="entry name" value="ATPase domain of HSP90 chaperone/DNA topoisomerase II/histidine kinase"/>
    <property type="match status" value="1"/>
</dbReference>
<reference evidence="14" key="1">
    <citation type="journal article" date="2018" name="Environ. Microbiol.">
        <title>Sporulation capability and amylosome conservation among diverse human colonic and rumen isolates of the keystone starch-degrader Ruminococcus bromii.</title>
        <authorList>
            <person name="Mukhopadhya I."/>
            <person name="Morais S."/>
            <person name="Laverde-Gomez J."/>
            <person name="Sheridan P.O."/>
            <person name="Walker A.W."/>
            <person name="Kelly W."/>
            <person name="Klieve A.V."/>
            <person name="Ouwerkerk D."/>
            <person name="Duncan S.H."/>
            <person name="Louis P."/>
            <person name="Koropatkin N."/>
            <person name="Cockburn D."/>
            <person name="Kibler R."/>
            <person name="Cooper P.J."/>
            <person name="Sandoval C."/>
            <person name="Crost E."/>
            <person name="Juge N."/>
            <person name="Bayer E.A."/>
            <person name="Flint H.J."/>
        </authorList>
    </citation>
    <scope>NUCLEOTIDE SEQUENCE [LARGE SCALE GENOMIC DNA]</scope>
    <source>
        <strain evidence="14">ATCC 27255</strain>
    </source>
</reference>
<dbReference type="GO" id="GO:0006261">
    <property type="term" value="P:DNA-templated DNA replication"/>
    <property type="evidence" value="ECO:0007669"/>
    <property type="project" value="UniProtKB-UniRule"/>
</dbReference>
<dbReference type="PROSITE" id="PS50880">
    <property type="entry name" value="TOPRIM"/>
    <property type="match status" value="1"/>
</dbReference>
<dbReference type="GO" id="GO:0005524">
    <property type="term" value="F:ATP binding"/>
    <property type="evidence" value="ECO:0007669"/>
    <property type="project" value="UniProtKB-UniRule"/>
</dbReference>
<dbReference type="Pfam" id="PF02518">
    <property type="entry name" value="HATPase_c"/>
    <property type="match status" value="1"/>
</dbReference>
<evidence type="ECO:0000256" key="1">
    <source>
        <dbReference type="ARBA" id="ARBA00000185"/>
    </source>
</evidence>
<keyword evidence="11" id="KW-0963">Cytoplasm</keyword>
<dbReference type="FunFam" id="3.30.230.10:FF:000005">
    <property type="entry name" value="DNA gyrase subunit B"/>
    <property type="match status" value="1"/>
</dbReference>
<dbReference type="CDD" id="cd16928">
    <property type="entry name" value="HATPase_GyrB-like"/>
    <property type="match status" value="1"/>
</dbReference>
<feature type="binding site" evidence="11">
    <location>
        <position position="483"/>
    </location>
    <ligand>
        <name>Mg(2+)</name>
        <dbReference type="ChEBI" id="CHEBI:18420"/>
        <label>1</label>
        <note>catalytic</note>
    </ligand>
</feature>
<comment type="similarity">
    <text evidence="2 11">Belongs to the type II topoisomerase GyrB family.</text>
</comment>
<dbReference type="InterPro" id="IPR013760">
    <property type="entry name" value="Topo_IIA-like_dom_sf"/>
</dbReference>
<dbReference type="SUPFAM" id="SSF54211">
    <property type="entry name" value="Ribosomal protein S5 domain 2-like"/>
    <property type="match status" value="1"/>
</dbReference>
<dbReference type="Proteomes" id="UP000233425">
    <property type="component" value="Unassembled WGS sequence"/>
</dbReference>